<evidence type="ECO:0000259" key="12">
    <source>
        <dbReference type="PROSITE" id="PS50011"/>
    </source>
</evidence>
<feature type="domain" description="Protein kinase" evidence="12">
    <location>
        <begin position="62"/>
        <end position="337"/>
    </location>
</feature>
<dbReference type="InterPro" id="IPR000719">
    <property type="entry name" value="Prot_kinase_dom"/>
</dbReference>
<dbReference type="Pfam" id="PF00069">
    <property type="entry name" value="Pkinase"/>
    <property type="match status" value="1"/>
</dbReference>
<dbReference type="PROSITE" id="PS50011">
    <property type="entry name" value="PROTEIN_KINASE_DOM"/>
    <property type="match status" value="1"/>
</dbReference>
<evidence type="ECO:0000256" key="11">
    <source>
        <dbReference type="SAM" id="MobiDB-lite"/>
    </source>
</evidence>
<evidence type="ECO:0000256" key="1">
    <source>
        <dbReference type="ARBA" id="ARBA00004193"/>
    </source>
</evidence>
<keyword evidence="3" id="KW-1003">Cell membrane</keyword>
<dbReference type="Proteomes" id="UP000306102">
    <property type="component" value="Unassembled WGS sequence"/>
</dbReference>
<comment type="similarity">
    <text evidence="2">Belongs to the protein kinase superfamily. Ser/Thr protein kinase family.</text>
</comment>
<keyword evidence="6" id="KW-0547">Nucleotide-binding</keyword>
<feature type="region of interest" description="Disordered" evidence="11">
    <location>
        <begin position="15"/>
        <end position="42"/>
    </location>
</feature>
<keyword evidence="4" id="KW-0723">Serine/threonine-protein kinase</keyword>
<dbReference type="AlphaFoldDB" id="A0A4S4DW04"/>
<dbReference type="InterPro" id="IPR008271">
    <property type="entry name" value="Ser/Thr_kinase_AS"/>
</dbReference>
<evidence type="ECO:0000256" key="8">
    <source>
        <dbReference type="ARBA" id="ARBA00022840"/>
    </source>
</evidence>
<dbReference type="FunFam" id="3.30.200.20:FF:000162">
    <property type="entry name" value="Adenine nucleotide alpha hydrolase-like domain kinase"/>
    <property type="match status" value="1"/>
</dbReference>
<keyword evidence="7" id="KW-0418">Kinase</keyword>
<keyword evidence="14" id="KW-1185">Reference proteome</keyword>
<dbReference type="Gene3D" id="1.10.510.10">
    <property type="entry name" value="Transferase(Phosphotransferase) domain 1"/>
    <property type="match status" value="1"/>
</dbReference>
<dbReference type="SUPFAM" id="SSF56112">
    <property type="entry name" value="Protein kinase-like (PK-like)"/>
    <property type="match status" value="1"/>
</dbReference>
<evidence type="ECO:0000256" key="4">
    <source>
        <dbReference type="ARBA" id="ARBA00022527"/>
    </source>
</evidence>
<evidence type="ECO:0000256" key="10">
    <source>
        <dbReference type="ARBA" id="ARBA00023288"/>
    </source>
</evidence>
<dbReference type="STRING" id="542762.A0A4S4DW04"/>
<evidence type="ECO:0000256" key="7">
    <source>
        <dbReference type="ARBA" id="ARBA00022777"/>
    </source>
</evidence>
<dbReference type="PANTHER" id="PTHR47985">
    <property type="entry name" value="OS07G0668900 PROTEIN"/>
    <property type="match status" value="1"/>
</dbReference>
<proteinExistence type="inferred from homology"/>
<evidence type="ECO:0000256" key="2">
    <source>
        <dbReference type="ARBA" id="ARBA00008684"/>
    </source>
</evidence>
<evidence type="ECO:0000256" key="3">
    <source>
        <dbReference type="ARBA" id="ARBA00022475"/>
    </source>
</evidence>
<comment type="subcellular location">
    <subcellularLocation>
        <location evidence="1">Cell membrane</location>
        <topology evidence="1">Lipid-anchor</topology>
    </subcellularLocation>
</comment>
<reference evidence="13 14" key="1">
    <citation type="journal article" date="2018" name="Proc. Natl. Acad. Sci. U.S.A.">
        <title>Draft genome sequence of Camellia sinensis var. sinensis provides insights into the evolution of the tea genome and tea quality.</title>
        <authorList>
            <person name="Wei C."/>
            <person name="Yang H."/>
            <person name="Wang S."/>
            <person name="Zhao J."/>
            <person name="Liu C."/>
            <person name="Gao L."/>
            <person name="Xia E."/>
            <person name="Lu Y."/>
            <person name="Tai Y."/>
            <person name="She G."/>
            <person name="Sun J."/>
            <person name="Cao H."/>
            <person name="Tong W."/>
            <person name="Gao Q."/>
            <person name="Li Y."/>
            <person name="Deng W."/>
            <person name="Jiang X."/>
            <person name="Wang W."/>
            <person name="Chen Q."/>
            <person name="Zhang S."/>
            <person name="Li H."/>
            <person name="Wu J."/>
            <person name="Wang P."/>
            <person name="Li P."/>
            <person name="Shi C."/>
            <person name="Zheng F."/>
            <person name="Jian J."/>
            <person name="Huang B."/>
            <person name="Shan D."/>
            <person name="Shi M."/>
            <person name="Fang C."/>
            <person name="Yue Y."/>
            <person name="Li F."/>
            <person name="Li D."/>
            <person name="Wei S."/>
            <person name="Han B."/>
            <person name="Jiang C."/>
            <person name="Yin Y."/>
            <person name="Xia T."/>
            <person name="Zhang Z."/>
            <person name="Bennetzen J.L."/>
            <person name="Zhao S."/>
            <person name="Wan X."/>
        </authorList>
    </citation>
    <scope>NUCLEOTIDE SEQUENCE [LARGE SCALE GENOMIC DNA]</scope>
    <source>
        <strain evidence="14">cv. Shuchazao</strain>
        <tissue evidence="13">Leaf</tissue>
    </source>
</reference>
<accession>A0A4S4DW04</accession>
<dbReference type="Gene3D" id="3.30.200.20">
    <property type="entry name" value="Phosphorylase Kinase, domain 1"/>
    <property type="match status" value="1"/>
</dbReference>
<sequence length="378" mass="41851">MTCFSCGSSKNVKNIDMDIRPSGTPDRQENSLSSKGKATDSEKGNVARSFMFRELAVATKNFRDANLIGEGGFGCVYKGRLDSGQASFKQLNLDGLQGNQEFIVEVLMLSLLHHRNLVTLIGYCTDGEQRLLVYEYMAMGSLEDHLFDIEPDKEPLSWSTRMKIAVGAARGLEYLHCKASPPVIYRDLKSANILLDENFNPKLSDFGLAKLGPVGDNTHVSTRVMGTYGYCAPEYAMSGKLTLKSDIYSFGVVLLELITGRKAIDSSKKPGEQNLIVWSRPFLKDRKKFIQLVDPRLQGSFPVRSLHHTVAVTAMCLQEQANFRPAIGDIAVALEYLASQTNKVSRMSISHSPQPPSPLHRKNGLFPRGESFESFASI</sequence>
<dbReference type="InterPro" id="IPR011009">
    <property type="entry name" value="Kinase-like_dom_sf"/>
</dbReference>
<dbReference type="FunFam" id="1.10.510.10:FF:000032">
    <property type="entry name" value="Serine/threonine-protein kinase PBS1"/>
    <property type="match status" value="1"/>
</dbReference>
<organism evidence="13 14">
    <name type="scientific">Camellia sinensis var. sinensis</name>
    <name type="common">China tea</name>
    <dbReference type="NCBI Taxonomy" id="542762"/>
    <lineage>
        <taxon>Eukaryota</taxon>
        <taxon>Viridiplantae</taxon>
        <taxon>Streptophyta</taxon>
        <taxon>Embryophyta</taxon>
        <taxon>Tracheophyta</taxon>
        <taxon>Spermatophyta</taxon>
        <taxon>Magnoliopsida</taxon>
        <taxon>eudicotyledons</taxon>
        <taxon>Gunneridae</taxon>
        <taxon>Pentapetalae</taxon>
        <taxon>asterids</taxon>
        <taxon>Ericales</taxon>
        <taxon>Theaceae</taxon>
        <taxon>Camellia</taxon>
    </lineage>
</organism>
<dbReference type="CDD" id="cd14066">
    <property type="entry name" value="STKc_IRAK"/>
    <property type="match status" value="1"/>
</dbReference>
<evidence type="ECO:0000313" key="14">
    <source>
        <dbReference type="Proteomes" id="UP000306102"/>
    </source>
</evidence>
<dbReference type="PANTHER" id="PTHR47985:SF3">
    <property type="entry name" value="SERINE_THREONINE-PROTEIN KINASE PBL21-RELATED"/>
    <property type="match status" value="1"/>
</dbReference>
<keyword evidence="5" id="KW-0808">Transferase</keyword>
<dbReference type="GO" id="GO:0004674">
    <property type="term" value="F:protein serine/threonine kinase activity"/>
    <property type="evidence" value="ECO:0007669"/>
    <property type="project" value="UniProtKB-KW"/>
</dbReference>
<dbReference type="GO" id="GO:0005524">
    <property type="term" value="F:ATP binding"/>
    <property type="evidence" value="ECO:0007669"/>
    <property type="project" value="UniProtKB-KW"/>
</dbReference>
<dbReference type="PROSITE" id="PS00108">
    <property type="entry name" value="PROTEIN_KINASE_ST"/>
    <property type="match status" value="1"/>
</dbReference>
<evidence type="ECO:0000256" key="9">
    <source>
        <dbReference type="ARBA" id="ARBA00023136"/>
    </source>
</evidence>
<comment type="caution">
    <text evidence="13">The sequence shown here is derived from an EMBL/GenBank/DDBJ whole genome shotgun (WGS) entry which is preliminary data.</text>
</comment>
<gene>
    <name evidence="13" type="ORF">TEA_022880</name>
</gene>
<protein>
    <recommendedName>
        <fullName evidence="12">Protein kinase domain-containing protein</fullName>
    </recommendedName>
</protein>
<keyword evidence="10" id="KW-0449">Lipoprotein</keyword>
<keyword evidence="9" id="KW-0472">Membrane</keyword>
<evidence type="ECO:0000313" key="13">
    <source>
        <dbReference type="EMBL" id="THG06965.1"/>
    </source>
</evidence>
<evidence type="ECO:0000256" key="5">
    <source>
        <dbReference type="ARBA" id="ARBA00022679"/>
    </source>
</evidence>
<dbReference type="EMBL" id="SDRB02010313">
    <property type="protein sequence ID" value="THG06965.1"/>
    <property type="molecule type" value="Genomic_DNA"/>
</dbReference>
<evidence type="ECO:0000256" key="6">
    <source>
        <dbReference type="ARBA" id="ARBA00022741"/>
    </source>
</evidence>
<keyword evidence="8" id="KW-0067">ATP-binding</keyword>
<dbReference type="SMART" id="SM00220">
    <property type="entry name" value="S_TKc"/>
    <property type="match status" value="1"/>
</dbReference>
<name>A0A4S4DW04_CAMSN</name>
<dbReference type="GO" id="GO:0005886">
    <property type="term" value="C:plasma membrane"/>
    <property type="evidence" value="ECO:0007669"/>
    <property type="project" value="UniProtKB-SubCell"/>
</dbReference>